<feature type="transmembrane region" description="Helical" evidence="6">
    <location>
        <begin position="196"/>
        <end position="216"/>
    </location>
</feature>
<dbReference type="InterPro" id="IPR011701">
    <property type="entry name" value="MFS"/>
</dbReference>
<reference evidence="8 9" key="1">
    <citation type="journal article" date="2020" name="Microorganisms">
        <title>New Insight into Antimicrobial Compounds from Food and Marine-Sourced Carnobacterium Species through Phenotype and Genome Analyses.</title>
        <authorList>
            <person name="Begrem S."/>
            <person name="Ivaniuk F."/>
            <person name="Gigout-Chevalier F."/>
            <person name="Kolypczuk L."/>
            <person name="Bonnetot S."/>
            <person name="Leroi F."/>
            <person name="Grovel O."/>
            <person name="Delbarre-Ladrat C."/>
            <person name="Passerini D."/>
        </authorList>
    </citation>
    <scope>NUCLEOTIDE SEQUENCE [LARGE SCALE GENOMIC DNA]</scope>
    <source>
        <strain evidence="8 9">MIP2551</strain>
    </source>
</reference>
<dbReference type="RefSeq" id="WP_187948533.1">
    <property type="nucleotide sequence ID" value="NZ_JBELZU010000029.1"/>
</dbReference>
<keyword evidence="3 6" id="KW-0812">Transmembrane</keyword>
<evidence type="ECO:0000313" key="9">
    <source>
        <dbReference type="Proteomes" id="UP000638836"/>
    </source>
</evidence>
<evidence type="ECO:0000256" key="6">
    <source>
        <dbReference type="SAM" id="Phobius"/>
    </source>
</evidence>
<feature type="transmembrane region" description="Helical" evidence="6">
    <location>
        <begin position="109"/>
        <end position="127"/>
    </location>
</feature>
<feature type="transmembrane region" description="Helical" evidence="6">
    <location>
        <begin position="264"/>
        <end position="285"/>
    </location>
</feature>
<keyword evidence="5 6" id="KW-0472">Membrane</keyword>
<feature type="domain" description="Major facilitator superfamily (MFS) profile" evidence="7">
    <location>
        <begin position="11"/>
        <end position="455"/>
    </location>
</feature>
<keyword evidence="4 6" id="KW-1133">Transmembrane helix</keyword>
<feature type="transmembrane region" description="Helical" evidence="6">
    <location>
        <begin position="80"/>
        <end position="103"/>
    </location>
</feature>
<feature type="transmembrane region" description="Helical" evidence="6">
    <location>
        <begin position="396"/>
        <end position="421"/>
    </location>
</feature>
<evidence type="ECO:0000256" key="5">
    <source>
        <dbReference type="ARBA" id="ARBA00023136"/>
    </source>
</evidence>
<feature type="transmembrane region" description="Helical" evidence="6">
    <location>
        <begin position="222"/>
        <end position="244"/>
    </location>
</feature>
<dbReference type="Pfam" id="PF07690">
    <property type="entry name" value="MFS_1"/>
    <property type="match status" value="1"/>
</dbReference>
<gene>
    <name evidence="8" type="ORF">GLO26_02010</name>
</gene>
<accession>A0ABR7TAP1</accession>
<proteinExistence type="predicted"/>
<dbReference type="InterPro" id="IPR020846">
    <property type="entry name" value="MFS_dom"/>
</dbReference>
<dbReference type="Proteomes" id="UP000638836">
    <property type="component" value="Unassembled WGS sequence"/>
</dbReference>
<feature type="transmembrane region" description="Helical" evidence="6">
    <location>
        <begin position="139"/>
        <end position="160"/>
    </location>
</feature>
<evidence type="ECO:0000259" key="7">
    <source>
        <dbReference type="PROSITE" id="PS50850"/>
    </source>
</evidence>
<feature type="transmembrane region" description="Helical" evidence="6">
    <location>
        <begin position="46"/>
        <end position="68"/>
    </location>
</feature>
<organism evidence="8 9">
    <name type="scientific">Carnobacterium inhibens</name>
    <dbReference type="NCBI Taxonomy" id="147709"/>
    <lineage>
        <taxon>Bacteria</taxon>
        <taxon>Bacillati</taxon>
        <taxon>Bacillota</taxon>
        <taxon>Bacilli</taxon>
        <taxon>Lactobacillales</taxon>
        <taxon>Carnobacteriaceae</taxon>
        <taxon>Carnobacterium</taxon>
    </lineage>
</organism>
<protein>
    <submittedName>
        <fullName evidence="8">MFS transporter</fullName>
    </submittedName>
</protein>
<feature type="transmembrane region" description="Helical" evidence="6">
    <location>
        <begin position="355"/>
        <end position="375"/>
    </location>
</feature>
<dbReference type="PROSITE" id="PS50850">
    <property type="entry name" value="MFS"/>
    <property type="match status" value="1"/>
</dbReference>
<dbReference type="Gene3D" id="1.20.1250.20">
    <property type="entry name" value="MFS general substrate transporter like domains"/>
    <property type="match status" value="1"/>
</dbReference>
<evidence type="ECO:0000313" key="8">
    <source>
        <dbReference type="EMBL" id="MBC9824603.1"/>
    </source>
</evidence>
<dbReference type="InterPro" id="IPR036259">
    <property type="entry name" value="MFS_trans_sf"/>
</dbReference>
<evidence type="ECO:0000256" key="2">
    <source>
        <dbReference type="ARBA" id="ARBA00022448"/>
    </source>
</evidence>
<dbReference type="CDD" id="cd17321">
    <property type="entry name" value="MFS_MMR_MDR_like"/>
    <property type="match status" value="1"/>
</dbReference>
<comment type="subcellular location">
    <subcellularLocation>
        <location evidence="1">Cell membrane</location>
        <topology evidence="1">Multi-pass membrane protein</topology>
    </subcellularLocation>
</comment>
<feature type="transmembrane region" description="Helical" evidence="6">
    <location>
        <begin position="7"/>
        <end position="26"/>
    </location>
</feature>
<evidence type="ECO:0000256" key="4">
    <source>
        <dbReference type="ARBA" id="ARBA00022989"/>
    </source>
</evidence>
<keyword evidence="9" id="KW-1185">Reference proteome</keyword>
<dbReference type="PANTHER" id="PTHR42718:SF9">
    <property type="entry name" value="MAJOR FACILITATOR SUPERFAMILY MULTIDRUG TRANSPORTER MFSC"/>
    <property type="match status" value="1"/>
</dbReference>
<name>A0ABR7TAP1_9LACT</name>
<dbReference type="Gene3D" id="1.20.1720.10">
    <property type="entry name" value="Multidrug resistance protein D"/>
    <property type="match status" value="1"/>
</dbReference>
<feature type="transmembrane region" description="Helical" evidence="6">
    <location>
        <begin position="297"/>
        <end position="318"/>
    </location>
</feature>
<feature type="transmembrane region" description="Helical" evidence="6">
    <location>
        <begin position="330"/>
        <end position="349"/>
    </location>
</feature>
<evidence type="ECO:0000256" key="1">
    <source>
        <dbReference type="ARBA" id="ARBA00004651"/>
    </source>
</evidence>
<feature type="transmembrane region" description="Helical" evidence="6">
    <location>
        <begin position="427"/>
        <end position="449"/>
    </location>
</feature>
<keyword evidence="2" id="KW-0813">Transport</keyword>
<dbReference type="PANTHER" id="PTHR42718">
    <property type="entry name" value="MAJOR FACILITATOR SUPERFAMILY MULTIDRUG TRANSPORTER MFSC"/>
    <property type="match status" value="1"/>
</dbReference>
<sequence length="463" mass="48883">METNYKGTNRLIVGIVFGVITFWLFAQTMLNIGPAVQADLGISSSVLNIAISLTALFSGMFMVGSGAMADKFGRVKLTKIGLVLSVIGSLCLIFAQGSVLLIIGRVIQGFSAATIMPATLSLMKTYFDGADRQRALSYWSIGSWGGSGICSLFGGVIATYLGWRYIFIFSIIFAIAGYLLINGTPESKVVSTEKKAFDLGGLFSFVIMMLTFNLYITNGSSLGWISPVSIALIVVFILSTVIFFKVETKHSNSLIDFSLFKNKAYSGATLSNFLLNASAGTMFVANTYVQMGRGYSSFQSGLLTIGYLVCVLSSIRLGEKALQKHGARKPMLLGTSIAGVGILLMSLTFIPGTFYSVLVFVGFALYGLGLGFYATPSTDTAISAAPASKVGVASGVYKMASSLGGAIGVAISSSVYSVLAANDSFELAGMTGLLVNVLFVVIAVISVILTAPREAEEALPHTI</sequence>
<dbReference type="SUPFAM" id="SSF103473">
    <property type="entry name" value="MFS general substrate transporter"/>
    <property type="match status" value="1"/>
</dbReference>
<evidence type="ECO:0000256" key="3">
    <source>
        <dbReference type="ARBA" id="ARBA00022692"/>
    </source>
</evidence>
<comment type="caution">
    <text evidence="8">The sequence shown here is derived from an EMBL/GenBank/DDBJ whole genome shotgun (WGS) entry which is preliminary data.</text>
</comment>
<dbReference type="EMBL" id="WNJQ01000001">
    <property type="protein sequence ID" value="MBC9824603.1"/>
    <property type="molecule type" value="Genomic_DNA"/>
</dbReference>
<feature type="transmembrane region" description="Helical" evidence="6">
    <location>
        <begin position="166"/>
        <end position="184"/>
    </location>
</feature>